<keyword evidence="3" id="KW-1133">Transmembrane helix</keyword>
<feature type="transmembrane region" description="Helical" evidence="3">
    <location>
        <begin position="233"/>
        <end position="255"/>
    </location>
</feature>
<dbReference type="SUPFAM" id="SSF52058">
    <property type="entry name" value="L domain-like"/>
    <property type="match status" value="1"/>
</dbReference>
<evidence type="ECO:0008006" key="7">
    <source>
        <dbReference type="Google" id="ProtNLM"/>
    </source>
</evidence>
<reference evidence="5 6" key="1">
    <citation type="submission" date="2019-07" db="EMBL/GenBank/DDBJ databases">
        <title>Genomics analysis of Aphanomyces spp. identifies a new class of oomycete effector associated with host adaptation.</title>
        <authorList>
            <person name="Gaulin E."/>
        </authorList>
    </citation>
    <scope>NUCLEOTIDE SEQUENCE [LARGE SCALE GENOMIC DNA]</scope>
    <source>
        <strain evidence="5 6">ATCC 201684</strain>
    </source>
</reference>
<comment type="caution">
    <text evidence="5">The sequence shown here is derived from an EMBL/GenBank/DDBJ whole genome shotgun (WGS) entry which is preliminary data.</text>
</comment>
<evidence type="ECO:0000256" key="1">
    <source>
        <dbReference type="ARBA" id="ARBA00022614"/>
    </source>
</evidence>
<keyword evidence="3" id="KW-0812">Transmembrane</keyword>
<keyword evidence="4" id="KW-0732">Signal</keyword>
<dbReference type="InterPro" id="IPR032675">
    <property type="entry name" value="LRR_dom_sf"/>
</dbReference>
<dbReference type="Pfam" id="PF13855">
    <property type="entry name" value="LRR_8"/>
    <property type="match status" value="1"/>
</dbReference>
<dbReference type="EMBL" id="VJMJ01000180">
    <property type="protein sequence ID" value="KAF0728251.1"/>
    <property type="molecule type" value="Genomic_DNA"/>
</dbReference>
<proteinExistence type="predicted"/>
<name>A0A6G0WLU0_9STRA</name>
<dbReference type="PROSITE" id="PS51450">
    <property type="entry name" value="LRR"/>
    <property type="match status" value="1"/>
</dbReference>
<dbReference type="Proteomes" id="UP000481153">
    <property type="component" value="Unassembled WGS sequence"/>
</dbReference>
<keyword evidence="6" id="KW-1185">Reference proteome</keyword>
<dbReference type="PANTHER" id="PTHR45617">
    <property type="entry name" value="LEUCINE RICH REPEAT FAMILY PROTEIN"/>
    <property type="match status" value="1"/>
</dbReference>
<accession>A0A6G0WLU0</accession>
<organism evidence="5 6">
    <name type="scientific">Aphanomyces euteiches</name>
    <dbReference type="NCBI Taxonomy" id="100861"/>
    <lineage>
        <taxon>Eukaryota</taxon>
        <taxon>Sar</taxon>
        <taxon>Stramenopiles</taxon>
        <taxon>Oomycota</taxon>
        <taxon>Saprolegniomycetes</taxon>
        <taxon>Saprolegniales</taxon>
        <taxon>Verrucalvaceae</taxon>
        <taxon>Aphanomyces</taxon>
    </lineage>
</organism>
<dbReference type="InterPro" id="IPR001611">
    <property type="entry name" value="Leu-rich_rpt"/>
</dbReference>
<evidence type="ECO:0000313" key="6">
    <source>
        <dbReference type="Proteomes" id="UP000481153"/>
    </source>
</evidence>
<feature type="chain" id="PRO_5026202287" description="Leucine-rich repeat-containing N-terminal plant-type domain-containing protein" evidence="4">
    <location>
        <begin position="19"/>
        <end position="289"/>
    </location>
</feature>
<evidence type="ECO:0000256" key="4">
    <source>
        <dbReference type="SAM" id="SignalP"/>
    </source>
</evidence>
<evidence type="ECO:0000256" key="2">
    <source>
        <dbReference type="ARBA" id="ARBA00022737"/>
    </source>
</evidence>
<keyword evidence="1" id="KW-0433">Leucine-rich repeat</keyword>
<gene>
    <name evidence="5" type="ORF">Ae201684_013902</name>
</gene>
<dbReference type="Gene3D" id="3.80.10.10">
    <property type="entry name" value="Ribonuclease Inhibitor"/>
    <property type="match status" value="1"/>
</dbReference>
<protein>
    <recommendedName>
        <fullName evidence="7">Leucine-rich repeat-containing N-terminal plant-type domain-containing protein</fullName>
    </recommendedName>
</protein>
<evidence type="ECO:0000256" key="3">
    <source>
        <dbReference type="SAM" id="Phobius"/>
    </source>
</evidence>
<dbReference type="PANTHER" id="PTHR45617:SF169">
    <property type="entry name" value="LRRCT DOMAIN-CONTAINING PROTEIN"/>
    <property type="match status" value="1"/>
</dbReference>
<keyword evidence="2" id="KW-0677">Repeat</keyword>
<sequence length="289" mass="30557">MPSLKSVVLASLGALVGANTSLLTCSSNASRFSLQDQSGHVKVVEFPNAANGTLDLSSVDIQTIQSTGCTSLSSLNLSSNLLSVAQDILLLPPSLELLDLSYNRLNILENVDFASFPNLQTLILKGNNLSALQNVSFPSSLATLDLSDNPLDTVVLSLESFAQMVKMNLSMQSIHQKGQGNVDTKRICHVGQLYYIPANGTGIDQVGGHGTSNAVCVVNTETALNRGKSAKGLAIIMGSLVLCLVVLVAALVYNVKRSPCRENLRDTFVSSCQCNDSPMSLETSVIATP</sequence>
<feature type="signal peptide" evidence="4">
    <location>
        <begin position="1"/>
        <end position="18"/>
    </location>
</feature>
<keyword evidence="3" id="KW-0472">Membrane</keyword>
<dbReference type="VEuPathDB" id="FungiDB:AeMF1_021182"/>
<dbReference type="AlphaFoldDB" id="A0A6G0WLU0"/>
<evidence type="ECO:0000313" key="5">
    <source>
        <dbReference type="EMBL" id="KAF0728251.1"/>
    </source>
</evidence>